<evidence type="ECO:0000256" key="13">
    <source>
        <dbReference type="ARBA" id="ARBA00030750"/>
    </source>
</evidence>
<evidence type="ECO:0000256" key="6">
    <source>
        <dbReference type="ARBA" id="ARBA00022519"/>
    </source>
</evidence>
<feature type="domain" description="Type II secretion system protein GspF" evidence="16">
    <location>
        <begin position="275"/>
        <end position="397"/>
    </location>
</feature>
<feature type="transmembrane region" description="Helical" evidence="15">
    <location>
        <begin position="225"/>
        <end position="244"/>
    </location>
</feature>
<evidence type="ECO:0000259" key="16">
    <source>
        <dbReference type="Pfam" id="PF00482"/>
    </source>
</evidence>
<organism evidence="17 18">
    <name type="scientific">Shewanella zhuhaiensis</name>
    <dbReference type="NCBI Taxonomy" id="2919576"/>
    <lineage>
        <taxon>Bacteria</taxon>
        <taxon>Pseudomonadati</taxon>
        <taxon>Pseudomonadota</taxon>
        <taxon>Gammaproteobacteria</taxon>
        <taxon>Alteromonadales</taxon>
        <taxon>Shewanellaceae</taxon>
        <taxon>Shewanella</taxon>
    </lineage>
</organism>
<evidence type="ECO:0000256" key="9">
    <source>
        <dbReference type="ARBA" id="ARBA00022837"/>
    </source>
</evidence>
<keyword evidence="7 14" id="KW-0812">Transmembrane</keyword>
<feature type="domain" description="Type II secretion system protein GspF" evidence="16">
    <location>
        <begin position="73"/>
        <end position="195"/>
    </location>
</feature>
<dbReference type="GO" id="GO:0015628">
    <property type="term" value="P:protein secretion by the type II secretion system"/>
    <property type="evidence" value="ECO:0007669"/>
    <property type="project" value="InterPro"/>
</dbReference>
<keyword evidence="10" id="KW-0653">Protein transport</keyword>
<evidence type="ECO:0000256" key="15">
    <source>
        <dbReference type="SAM" id="Phobius"/>
    </source>
</evidence>
<dbReference type="GO" id="GO:0015627">
    <property type="term" value="C:type II protein secretion system complex"/>
    <property type="evidence" value="ECO:0007669"/>
    <property type="project" value="InterPro"/>
</dbReference>
<evidence type="ECO:0000256" key="1">
    <source>
        <dbReference type="ARBA" id="ARBA00002684"/>
    </source>
</evidence>
<feature type="transmembrane region" description="Helical" evidence="15">
    <location>
        <begin position="171"/>
        <end position="194"/>
    </location>
</feature>
<dbReference type="EMBL" id="JAKUDL010000007">
    <property type="protein sequence ID" value="MCH4295985.1"/>
    <property type="molecule type" value="Genomic_DNA"/>
</dbReference>
<evidence type="ECO:0000256" key="4">
    <source>
        <dbReference type="ARBA" id="ARBA00022448"/>
    </source>
</evidence>
<dbReference type="PANTHER" id="PTHR30012:SF0">
    <property type="entry name" value="TYPE II SECRETION SYSTEM PROTEIN F-RELATED"/>
    <property type="match status" value="1"/>
</dbReference>
<dbReference type="Gene3D" id="1.20.81.30">
    <property type="entry name" value="Type II secretion system (T2SS), domain F"/>
    <property type="match status" value="2"/>
</dbReference>
<dbReference type="Proteomes" id="UP001297581">
    <property type="component" value="Unassembled WGS sequence"/>
</dbReference>
<keyword evidence="8" id="KW-0479">Metal-binding</keyword>
<dbReference type="PANTHER" id="PTHR30012">
    <property type="entry name" value="GENERAL SECRETION PATHWAY PROTEIN"/>
    <property type="match status" value="1"/>
</dbReference>
<evidence type="ECO:0000256" key="8">
    <source>
        <dbReference type="ARBA" id="ARBA00022723"/>
    </source>
</evidence>
<gene>
    <name evidence="17" type="primary">gspF</name>
    <name evidence="17" type="ORF">MJ923_16885</name>
</gene>
<sequence>MPAFEYKALDGKGKQQKGVVEADSARHARSQLRDMRLMPLEIEPVVEKETKAKGAGFNLFRRGISVAELALITRQIATLVASGLPVEEALKAVGQQCEKDRLASMIMAVRSRVVEGYSLADSMAEFPHIFDDLYRAMVASGEKSGHLEVVLNRLADYTERRQQLKSKLTQAMIYPVMLTLVAIGVVAVLLAAVVPKVVSQFEHLGQELPATTQILMASSAFVQDYGLLILGLLILAVVVFQRMLSNDAFKMKYHVFLLRLPVVGRVSRSINTARFARTLSILSASSVPLLDGMRIAGDVMQNLRVREAVEEATARVREGTSLGTALTNTKLFPPMMLYMIASGEKSGQLEDMLERAADNQDREFEANVNLALGVFQPALVISMAGVVLFIVLAILQPILEMNNLIGS</sequence>
<keyword evidence="9" id="KW-0106">Calcium</keyword>
<dbReference type="FunFam" id="1.20.81.30:FF:000001">
    <property type="entry name" value="Type II secretion system protein F"/>
    <property type="match status" value="2"/>
</dbReference>
<evidence type="ECO:0000313" key="17">
    <source>
        <dbReference type="EMBL" id="MCH4295985.1"/>
    </source>
</evidence>
<keyword evidence="4 14" id="KW-0813">Transport</keyword>
<dbReference type="NCBIfam" id="TIGR02120">
    <property type="entry name" value="GspF"/>
    <property type="match status" value="1"/>
</dbReference>
<dbReference type="PRINTS" id="PR00812">
    <property type="entry name" value="BCTERIALGSPF"/>
</dbReference>
<comment type="function">
    <text evidence="1">Component of the type II secretion system inner membrane complex required for the energy-dependent secretion of extracellular factors such as proteases and toxins from the periplasm.</text>
</comment>
<accession>A0AAJ1FCI9</accession>
<protein>
    <recommendedName>
        <fullName evidence="13">General secretion pathway protein F</fullName>
    </recommendedName>
</protein>
<proteinExistence type="inferred from homology"/>
<dbReference type="InterPro" id="IPR001992">
    <property type="entry name" value="T2SS_GspF/T4SS_PilC_CS"/>
</dbReference>
<comment type="subcellular location">
    <subcellularLocation>
        <location evidence="2 14">Cell inner membrane</location>
        <topology evidence="2 14">Multi-pass membrane protein</topology>
    </subcellularLocation>
</comment>
<evidence type="ECO:0000256" key="10">
    <source>
        <dbReference type="ARBA" id="ARBA00022927"/>
    </source>
</evidence>
<evidence type="ECO:0000313" key="18">
    <source>
        <dbReference type="Proteomes" id="UP001297581"/>
    </source>
</evidence>
<evidence type="ECO:0000256" key="5">
    <source>
        <dbReference type="ARBA" id="ARBA00022475"/>
    </source>
</evidence>
<keyword evidence="12 15" id="KW-0472">Membrane</keyword>
<dbReference type="InterPro" id="IPR042094">
    <property type="entry name" value="T2SS_GspF_sf"/>
</dbReference>
<evidence type="ECO:0000256" key="3">
    <source>
        <dbReference type="ARBA" id="ARBA00005745"/>
    </source>
</evidence>
<keyword evidence="6" id="KW-0997">Cell inner membrane</keyword>
<comment type="similarity">
    <text evidence="3 14">Belongs to the GSP F family.</text>
</comment>
<name>A0AAJ1FCI9_9GAMM</name>
<evidence type="ECO:0000256" key="12">
    <source>
        <dbReference type="ARBA" id="ARBA00023136"/>
    </source>
</evidence>
<dbReference type="GO" id="GO:0046872">
    <property type="term" value="F:metal ion binding"/>
    <property type="evidence" value="ECO:0007669"/>
    <property type="project" value="UniProtKB-KW"/>
</dbReference>
<dbReference type="RefSeq" id="WP_126169044.1">
    <property type="nucleotide sequence ID" value="NZ_JAKUDL010000007.1"/>
</dbReference>
<keyword evidence="18" id="KW-1185">Reference proteome</keyword>
<evidence type="ECO:0000256" key="14">
    <source>
        <dbReference type="RuleBase" id="RU003923"/>
    </source>
</evidence>
<feature type="transmembrane region" description="Helical" evidence="15">
    <location>
        <begin position="378"/>
        <end position="399"/>
    </location>
</feature>
<dbReference type="Pfam" id="PF00482">
    <property type="entry name" value="T2SSF"/>
    <property type="match status" value="2"/>
</dbReference>
<evidence type="ECO:0000256" key="2">
    <source>
        <dbReference type="ARBA" id="ARBA00004429"/>
    </source>
</evidence>
<dbReference type="InterPro" id="IPR011850">
    <property type="entry name" value="T2SS_GspF"/>
</dbReference>
<reference evidence="17 18" key="1">
    <citation type="submission" date="2022-02" db="EMBL/GenBank/DDBJ databases">
        <title>The genome sequence of Shewanella sp. 3B26.</title>
        <authorList>
            <person name="Du J."/>
        </authorList>
    </citation>
    <scope>NUCLEOTIDE SEQUENCE [LARGE SCALE GENOMIC DNA]</scope>
    <source>
        <strain evidence="17 18">3B26</strain>
    </source>
</reference>
<dbReference type="InterPro" id="IPR003004">
    <property type="entry name" value="GspF/PilC"/>
</dbReference>
<comment type="caution">
    <text evidence="17">The sequence shown here is derived from an EMBL/GenBank/DDBJ whole genome shotgun (WGS) entry which is preliminary data.</text>
</comment>
<dbReference type="GO" id="GO:0005886">
    <property type="term" value="C:plasma membrane"/>
    <property type="evidence" value="ECO:0007669"/>
    <property type="project" value="UniProtKB-SubCell"/>
</dbReference>
<evidence type="ECO:0000256" key="11">
    <source>
        <dbReference type="ARBA" id="ARBA00022989"/>
    </source>
</evidence>
<dbReference type="PROSITE" id="PS00874">
    <property type="entry name" value="T2SP_F"/>
    <property type="match status" value="1"/>
</dbReference>
<evidence type="ECO:0000256" key="7">
    <source>
        <dbReference type="ARBA" id="ARBA00022692"/>
    </source>
</evidence>
<dbReference type="AlphaFoldDB" id="A0AAJ1FCI9"/>
<keyword evidence="11 15" id="KW-1133">Transmembrane helix</keyword>
<dbReference type="InterPro" id="IPR018076">
    <property type="entry name" value="T2SS_GspF_dom"/>
</dbReference>
<keyword evidence="5" id="KW-1003">Cell membrane</keyword>